<evidence type="ECO:0008006" key="4">
    <source>
        <dbReference type="Google" id="ProtNLM"/>
    </source>
</evidence>
<keyword evidence="3" id="KW-1185">Reference proteome</keyword>
<evidence type="ECO:0000313" key="3">
    <source>
        <dbReference type="Proteomes" id="UP000248806"/>
    </source>
</evidence>
<evidence type="ECO:0000256" key="1">
    <source>
        <dbReference type="SAM" id="Phobius"/>
    </source>
</evidence>
<comment type="caution">
    <text evidence="2">The sequence shown here is derived from an EMBL/GenBank/DDBJ whole genome shotgun (WGS) entry which is preliminary data.</text>
</comment>
<keyword evidence="1" id="KW-1133">Transmembrane helix</keyword>
<dbReference type="EMBL" id="QKUF01000008">
    <property type="protein sequence ID" value="PZW29451.1"/>
    <property type="molecule type" value="Genomic_DNA"/>
</dbReference>
<proteinExistence type="predicted"/>
<accession>A0A326U661</accession>
<dbReference type="Proteomes" id="UP000248806">
    <property type="component" value="Unassembled WGS sequence"/>
</dbReference>
<reference evidence="2 3" key="1">
    <citation type="submission" date="2018-06" db="EMBL/GenBank/DDBJ databases">
        <title>Genomic Encyclopedia of Archaeal and Bacterial Type Strains, Phase II (KMG-II): from individual species to whole genera.</title>
        <authorList>
            <person name="Goeker M."/>
        </authorList>
    </citation>
    <scope>NUCLEOTIDE SEQUENCE [LARGE SCALE GENOMIC DNA]</scope>
    <source>
        <strain evidence="2 3">ATCC BAA-1881</strain>
    </source>
</reference>
<keyword evidence="1" id="KW-0812">Transmembrane</keyword>
<feature type="transmembrane region" description="Helical" evidence="1">
    <location>
        <begin position="51"/>
        <end position="68"/>
    </location>
</feature>
<evidence type="ECO:0000313" key="2">
    <source>
        <dbReference type="EMBL" id="PZW29451.1"/>
    </source>
</evidence>
<dbReference type="Gene3D" id="2.60.120.560">
    <property type="entry name" value="Exo-inulinase, domain 1"/>
    <property type="match status" value="1"/>
</dbReference>
<protein>
    <recommendedName>
        <fullName evidence="4">3-keto-disaccharide hydrolase domain-containing protein</fullName>
    </recommendedName>
</protein>
<keyword evidence="1" id="KW-0472">Membrane</keyword>
<dbReference type="AlphaFoldDB" id="A0A326U661"/>
<sequence length="274" mass="30996">MMMADERYSIEDTYFFVRIVKLMKRLAHVSLIHSTCIKHGRMKGAVRLNKIYRLHCGLILILSLFFLSCSSGSAPQTGATPTVTQHVATAQLVYTADWSKGLDEWKPSKGWKVVKNYLETQVLPDLSITLPYTPKTPDYAIEFRLQVVSVPANGGHYRLAAAKDGEKDGYTAEVLGLLAGDSHTYAVHPLMETLIEPQENMGSAQPQVFDFEPGDEWRTYRVEVRGPRVEFLVNERRMSGATSIQSKQLSQKQITLECSRIVARVSDFRVYEYK</sequence>
<gene>
    <name evidence="2" type="ORF">EI42_02746</name>
</gene>
<name>A0A326U661_THEHA</name>
<organism evidence="2 3">
    <name type="scientific">Thermosporothrix hazakensis</name>
    <dbReference type="NCBI Taxonomy" id="644383"/>
    <lineage>
        <taxon>Bacteria</taxon>
        <taxon>Bacillati</taxon>
        <taxon>Chloroflexota</taxon>
        <taxon>Ktedonobacteria</taxon>
        <taxon>Ktedonobacterales</taxon>
        <taxon>Thermosporotrichaceae</taxon>
        <taxon>Thermosporothrix</taxon>
    </lineage>
</organism>